<accession>A0A7L7L9H2</accession>
<gene>
    <name evidence="6" type="ORF">HUW48_13700</name>
</gene>
<dbReference type="Pfam" id="PF00759">
    <property type="entry name" value="Glyco_hydro_9"/>
    <property type="match status" value="1"/>
</dbReference>
<dbReference type="KEGG" id="add:HUW48_13700"/>
<dbReference type="Proteomes" id="UP000514509">
    <property type="component" value="Chromosome"/>
</dbReference>
<dbReference type="SUPFAM" id="SSF81296">
    <property type="entry name" value="E set domains"/>
    <property type="match status" value="1"/>
</dbReference>
<evidence type="ECO:0000313" key="6">
    <source>
        <dbReference type="EMBL" id="QMU29029.1"/>
    </source>
</evidence>
<dbReference type="CDD" id="cd02850">
    <property type="entry name" value="E_set_Cellulase_N"/>
    <property type="match status" value="1"/>
</dbReference>
<dbReference type="SUPFAM" id="SSF48208">
    <property type="entry name" value="Six-hairpin glycosidases"/>
    <property type="match status" value="1"/>
</dbReference>
<evidence type="ECO:0000259" key="4">
    <source>
        <dbReference type="Pfam" id="PF00759"/>
    </source>
</evidence>
<dbReference type="EMBL" id="CP055153">
    <property type="protein sequence ID" value="QMU29029.1"/>
    <property type="molecule type" value="Genomic_DNA"/>
</dbReference>
<sequence>MRNNLLFVFFTYLVSSLFHESVGQAQPSNQAPTLRINELEYLEMPGLNVMLAHDYYPGGHQSGISIIQNGLRVGSNGDIRLEPTPGPGHAQPKVGKRMVDREKQIISVRMEYPDPEKNRKGFGPIIYPDFNFSYEVKTQPVGKAFRVMVDLDKPLPDEWIGKVGFIFELFPGNLFGKSYYLDQHFGIFPRQANGPGKRNQDKLFEIEPLATGKKLTIAPETERQRLTIENVKGSELQLIDGRALSQSGWFIVRSIIPKGATKNAVEWLITPNALPGWKYDPVVQVSQVGYHPKQQKVAMIELDRSDARRLPVTLFRVAENGGLEKVLESQAKDWGNFLRYHYLQFDFTRIEKPGMYQVQYGDYRTEPFQINAEVFQRHVWQPVLEYFLPVQMCHMRVNDRSRVWHGFCHMDDARMAPINHNHFDGYIQGPSTLTKYQPGEMVPGLNIGGWHDAGDYDMRIESQATEVLIMALAYEQFKVNYDNTTINQNTRIVEILQPDGKNDLLQQIEHGILSIVGSYKSLGRLYRGIIEPTRRQYSHLGDAATMTDNKPYLGQGVGLTFMELHTNNKLVNGTSMVSGEPNAPDDRWVFTENNPARELEAAAGMAAAARVLKGYNDELARESLQLAQELWDKTQETNPMQRVQLAVELLIATGDQKYSTFLTKNAVQIAKNIERTGWIVGRSLPLIKANKYRNTIINAVKAHRAKVDEQEKKTPYGMPYEPDIWGAGWGIQEFGVQQYFLHTSFPDIFPATFMLHAMNFVLGVHPGVNTSSFASGVGARSLTVAYGINRDDWSYIPGGVGSGTALIRPDFPELLVWPYLWQQTEYVLGGGSSNLMFLVLAADKLLNK</sequence>
<evidence type="ECO:0000256" key="3">
    <source>
        <dbReference type="ARBA" id="ARBA00023326"/>
    </source>
</evidence>
<dbReference type="AlphaFoldDB" id="A0A7L7L9H2"/>
<dbReference type="InterPro" id="IPR008928">
    <property type="entry name" value="6-hairpin_glycosidase_sf"/>
</dbReference>
<dbReference type="InterPro" id="IPR001701">
    <property type="entry name" value="Glyco_hydro_9"/>
</dbReference>
<dbReference type="Gene3D" id="2.60.40.10">
    <property type="entry name" value="Immunoglobulins"/>
    <property type="match status" value="1"/>
</dbReference>
<proteinExistence type="inferred from homology"/>
<dbReference type="InterPro" id="IPR012341">
    <property type="entry name" value="6hp_glycosidase-like_sf"/>
</dbReference>
<name>A0A7L7L9H2_9BACT</name>
<dbReference type="InterPro" id="IPR013783">
    <property type="entry name" value="Ig-like_fold"/>
</dbReference>
<dbReference type="Pfam" id="PF02927">
    <property type="entry name" value="CelD_N"/>
    <property type="match status" value="1"/>
</dbReference>
<keyword evidence="7" id="KW-1185">Reference proteome</keyword>
<protein>
    <submittedName>
        <fullName evidence="6">Glycoside hydrolase family 9 protein</fullName>
    </submittedName>
</protein>
<dbReference type="GO" id="GO:0000272">
    <property type="term" value="P:polysaccharide catabolic process"/>
    <property type="evidence" value="ECO:0007669"/>
    <property type="project" value="UniProtKB-KW"/>
</dbReference>
<reference evidence="6 7" key="1">
    <citation type="submission" date="2020-06" db="EMBL/GenBank/DDBJ databases">
        <authorList>
            <person name="Hwang Y.J."/>
        </authorList>
    </citation>
    <scope>NUCLEOTIDE SEQUENCE [LARGE SCALE GENOMIC DNA]</scope>
    <source>
        <strain evidence="6 7">KUDC8001</strain>
    </source>
</reference>
<dbReference type="InterPro" id="IPR004197">
    <property type="entry name" value="Cellulase_Ig-like"/>
</dbReference>
<keyword evidence="3" id="KW-0624">Polysaccharide degradation</keyword>
<dbReference type="GO" id="GO:0008810">
    <property type="term" value="F:cellulase activity"/>
    <property type="evidence" value="ECO:0007669"/>
    <property type="project" value="InterPro"/>
</dbReference>
<evidence type="ECO:0000313" key="7">
    <source>
        <dbReference type="Proteomes" id="UP000514509"/>
    </source>
</evidence>
<dbReference type="InterPro" id="IPR014756">
    <property type="entry name" value="Ig_E-set"/>
</dbReference>
<reference evidence="6 7" key="2">
    <citation type="submission" date="2020-08" db="EMBL/GenBank/DDBJ databases">
        <title>Adhaeribacter dokdonensis sp. nov., isolated from the rhizosphere of Elymus tsukushiensis, a plant native to the Dokdo Islands, Republic of Korea.</title>
        <authorList>
            <person name="Ghim S.Y."/>
        </authorList>
    </citation>
    <scope>NUCLEOTIDE SEQUENCE [LARGE SCALE GENOMIC DNA]</scope>
    <source>
        <strain evidence="6 7">KUDC8001</strain>
    </source>
</reference>
<evidence type="ECO:0000256" key="2">
    <source>
        <dbReference type="ARBA" id="ARBA00023277"/>
    </source>
</evidence>
<dbReference type="RefSeq" id="WP_182416209.1">
    <property type="nucleotide sequence ID" value="NZ_CP055153.1"/>
</dbReference>
<organism evidence="6 7">
    <name type="scientific">Adhaeribacter radiodurans</name>
    <dbReference type="NCBI Taxonomy" id="2745197"/>
    <lineage>
        <taxon>Bacteria</taxon>
        <taxon>Pseudomonadati</taxon>
        <taxon>Bacteroidota</taxon>
        <taxon>Cytophagia</taxon>
        <taxon>Cytophagales</taxon>
        <taxon>Hymenobacteraceae</taxon>
        <taxon>Adhaeribacter</taxon>
    </lineage>
</organism>
<keyword evidence="2" id="KW-0119">Carbohydrate metabolism</keyword>
<dbReference type="Gene3D" id="1.50.10.10">
    <property type="match status" value="1"/>
</dbReference>
<comment type="similarity">
    <text evidence="1">Belongs to the glycosyl hydrolase 9 (cellulase E) family.</text>
</comment>
<feature type="domain" description="Glycoside hydrolase family 9" evidence="4">
    <location>
        <begin position="403"/>
        <end position="782"/>
    </location>
</feature>
<keyword evidence="6" id="KW-0378">Hydrolase</keyword>
<evidence type="ECO:0000256" key="1">
    <source>
        <dbReference type="ARBA" id="ARBA00007072"/>
    </source>
</evidence>
<feature type="domain" description="Cellulase Ig-like" evidence="5">
    <location>
        <begin position="280"/>
        <end position="363"/>
    </location>
</feature>
<evidence type="ECO:0000259" key="5">
    <source>
        <dbReference type="Pfam" id="PF02927"/>
    </source>
</evidence>